<name>A0ABN7XNR9_GIGMA</name>
<feature type="non-terminal residue" evidence="1">
    <location>
        <position position="1"/>
    </location>
</feature>
<organism evidence="1 2">
    <name type="scientific">Gigaspora margarita</name>
    <dbReference type="NCBI Taxonomy" id="4874"/>
    <lineage>
        <taxon>Eukaryota</taxon>
        <taxon>Fungi</taxon>
        <taxon>Fungi incertae sedis</taxon>
        <taxon>Mucoromycota</taxon>
        <taxon>Glomeromycotina</taxon>
        <taxon>Glomeromycetes</taxon>
        <taxon>Diversisporales</taxon>
        <taxon>Gigasporaceae</taxon>
        <taxon>Gigaspora</taxon>
    </lineage>
</organism>
<evidence type="ECO:0000313" key="2">
    <source>
        <dbReference type="Proteomes" id="UP000789901"/>
    </source>
</evidence>
<evidence type="ECO:0000313" key="1">
    <source>
        <dbReference type="EMBL" id="CAG8856981.1"/>
    </source>
</evidence>
<accession>A0ABN7XNR9</accession>
<dbReference type="Gene3D" id="4.10.60.10">
    <property type="entry name" value="Zinc finger, CCHC-type"/>
    <property type="match status" value="1"/>
</dbReference>
<keyword evidence="2" id="KW-1185">Reference proteome</keyword>
<gene>
    <name evidence="1" type="ORF">GMARGA_LOCUS45802</name>
</gene>
<dbReference type="SUPFAM" id="SSF57756">
    <property type="entry name" value="Retrovirus zinc finger-like domains"/>
    <property type="match status" value="1"/>
</dbReference>
<dbReference type="EMBL" id="CAJVQB010166004">
    <property type="protein sequence ID" value="CAG8856981.1"/>
    <property type="molecule type" value="Genomic_DNA"/>
</dbReference>
<dbReference type="InterPro" id="IPR036875">
    <property type="entry name" value="Znf_CCHC_sf"/>
</dbReference>
<comment type="caution">
    <text evidence="1">The sequence shown here is derived from an EMBL/GenBank/DDBJ whole genome shotgun (WGS) entry which is preliminary data.</text>
</comment>
<sequence>EQIAKLSINLAERQATPTPVYYSDENQKHSLQNRNTSSEATCYYCENKGHFVWHCRLRREDNERRTSNRYRDSSSS</sequence>
<protein>
    <submittedName>
        <fullName evidence="1">44096_t:CDS:1</fullName>
    </submittedName>
</protein>
<reference evidence="1 2" key="1">
    <citation type="submission" date="2021-06" db="EMBL/GenBank/DDBJ databases">
        <authorList>
            <person name="Kallberg Y."/>
            <person name="Tangrot J."/>
            <person name="Rosling A."/>
        </authorList>
    </citation>
    <scope>NUCLEOTIDE SEQUENCE [LARGE SCALE GENOMIC DNA]</scope>
    <source>
        <strain evidence="1 2">120-4 pot B 10/14</strain>
    </source>
</reference>
<dbReference type="Proteomes" id="UP000789901">
    <property type="component" value="Unassembled WGS sequence"/>
</dbReference>
<feature type="non-terminal residue" evidence="1">
    <location>
        <position position="76"/>
    </location>
</feature>
<proteinExistence type="predicted"/>